<feature type="transmembrane region" description="Helical" evidence="11">
    <location>
        <begin position="166"/>
        <end position="184"/>
    </location>
</feature>
<evidence type="ECO:0000256" key="11">
    <source>
        <dbReference type="SAM" id="Phobius"/>
    </source>
</evidence>
<feature type="transmembrane region" description="Helical" evidence="11">
    <location>
        <begin position="101"/>
        <end position="123"/>
    </location>
</feature>
<evidence type="ECO:0000313" key="12">
    <source>
        <dbReference type="Proteomes" id="UP000695022"/>
    </source>
</evidence>
<evidence type="ECO:0000256" key="10">
    <source>
        <dbReference type="ARBA" id="ARBA00034899"/>
    </source>
</evidence>
<dbReference type="Pfam" id="PF09767">
    <property type="entry name" value="DUF2053"/>
    <property type="match status" value="1"/>
</dbReference>
<dbReference type="RefSeq" id="XP_014674414.1">
    <property type="nucleotide sequence ID" value="XM_014818928.1"/>
</dbReference>
<evidence type="ECO:0000256" key="2">
    <source>
        <dbReference type="ARBA" id="ARBA00004651"/>
    </source>
</evidence>
<organism evidence="12 13">
    <name type="scientific">Priapulus caudatus</name>
    <name type="common">Priapulid worm</name>
    <dbReference type="NCBI Taxonomy" id="37621"/>
    <lineage>
        <taxon>Eukaryota</taxon>
        <taxon>Metazoa</taxon>
        <taxon>Ecdysozoa</taxon>
        <taxon>Scalidophora</taxon>
        <taxon>Priapulida</taxon>
        <taxon>Priapulimorpha</taxon>
        <taxon>Priapulimorphida</taxon>
        <taxon>Priapulidae</taxon>
        <taxon>Priapulus</taxon>
    </lineage>
</organism>
<feature type="transmembrane region" description="Helical" evidence="11">
    <location>
        <begin position="143"/>
        <end position="159"/>
    </location>
</feature>
<evidence type="ECO:0000256" key="9">
    <source>
        <dbReference type="ARBA" id="ARBA00034846"/>
    </source>
</evidence>
<feature type="transmembrane region" description="Helical" evidence="11">
    <location>
        <begin position="204"/>
        <end position="221"/>
    </location>
</feature>
<dbReference type="InterPro" id="IPR019164">
    <property type="entry name" value="TMEM147"/>
</dbReference>
<evidence type="ECO:0000313" key="13">
    <source>
        <dbReference type="RefSeq" id="XP_014674414.1"/>
    </source>
</evidence>
<keyword evidence="12" id="KW-1185">Reference proteome</keyword>
<evidence type="ECO:0000256" key="3">
    <source>
        <dbReference type="ARBA" id="ARBA00022475"/>
    </source>
</evidence>
<dbReference type="PANTHER" id="PTHR12869">
    <property type="entry name" value="SMALL SEVEN TRANSMEMBRANE DOMAIN-CONTAINING PROTEIN"/>
    <property type="match status" value="1"/>
</dbReference>
<name>A0ABM1EQE3_PRICU</name>
<protein>
    <recommendedName>
        <fullName evidence="9">BOS complex subunit TMEM147</fullName>
    </recommendedName>
    <alternativeName>
        <fullName evidence="10">Transmembrane protein 147</fullName>
    </alternativeName>
</protein>
<evidence type="ECO:0000256" key="8">
    <source>
        <dbReference type="ARBA" id="ARBA00034739"/>
    </source>
</evidence>
<accession>A0ABM1EQE3</accession>
<evidence type="ECO:0000256" key="4">
    <source>
        <dbReference type="ARBA" id="ARBA00022692"/>
    </source>
</evidence>
<gene>
    <name evidence="13" type="primary">LOC106814586</name>
</gene>
<evidence type="ECO:0000256" key="1">
    <source>
        <dbReference type="ARBA" id="ARBA00004477"/>
    </source>
</evidence>
<keyword evidence="4 11" id="KW-0812">Transmembrane</keyword>
<proteinExistence type="inferred from homology"/>
<reference evidence="13" key="1">
    <citation type="submission" date="2025-08" db="UniProtKB">
        <authorList>
            <consortium name="RefSeq"/>
        </authorList>
    </citation>
    <scope>IDENTIFICATION</scope>
</reference>
<comment type="subcellular location">
    <subcellularLocation>
        <location evidence="2">Cell membrane</location>
        <topology evidence="2">Multi-pass membrane protein</topology>
    </subcellularLocation>
    <subcellularLocation>
        <location evidence="1">Endoplasmic reticulum membrane</location>
        <topology evidence="1">Multi-pass membrane protein</topology>
    </subcellularLocation>
</comment>
<keyword evidence="3" id="KW-1003">Cell membrane</keyword>
<dbReference type="PANTHER" id="PTHR12869:SF0">
    <property type="entry name" value="BOS COMPLEX SUBUNIT TMEM147"/>
    <property type="match status" value="1"/>
</dbReference>
<evidence type="ECO:0000256" key="7">
    <source>
        <dbReference type="ARBA" id="ARBA00023136"/>
    </source>
</evidence>
<keyword evidence="6 11" id="KW-1133">Transmembrane helix</keyword>
<sequence>MTFFHFGNCLALAYTPYFITYKYSGLAEYSAFWKCVQAGMMYMFTQLCKMMVLATFFPAADTVGGNFDVVGEFLKSTVDLADLVGIHMVMSWIASKGEIKFLVAGMGWATAELVMTRIFPLWVGARGVEFDWKYIQLSLDSNVSLVHHITTAALVWLWSRHDLQKTYLPVVMLALGMSCYRPLIVEVLIRSVGLGSWPLLLTKSAFTLLLSLVTMQLYLGLTQTVNSHKN</sequence>
<dbReference type="Proteomes" id="UP000695022">
    <property type="component" value="Unplaced"/>
</dbReference>
<keyword evidence="7 11" id="KW-0472">Membrane</keyword>
<dbReference type="GeneID" id="106814586"/>
<keyword evidence="5" id="KW-0256">Endoplasmic reticulum</keyword>
<evidence type="ECO:0000256" key="6">
    <source>
        <dbReference type="ARBA" id="ARBA00022989"/>
    </source>
</evidence>
<evidence type="ECO:0000256" key="5">
    <source>
        <dbReference type="ARBA" id="ARBA00022824"/>
    </source>
</evidence>
<comment type="similarity">
    <text evidence="8">Belongs to the TMEM147 family.</text>
</comment>